<dbReference type="EMBL" id="LOCL01000082">
    <property type="protein sequence ID" value="KUF13176.1"/>
    <property type="molecule type" value="Genomic_DNA"/>
</dbReference>
<feature type="domain" description="Activator of Hsp90 ATPase homologue 1/2-like C-terminal" evidence="2">
    <location>
        <begin position="11"/>
        <end position="99"/>
    </location>
</feature>
<evidence type="ECO:0000313" key="4">
    <source>
        <dbReference type="Proteomes" id="UP000054804"/>
    </source>
</evidence>
<sequence>MHVSAETVVPAPPGRVWELVTTPEGFARWYAFGGATIDLRPGGTMALRWDEHGVSAARVVDVQEGRLWSFRWEPGPGALVEISLLPAADGTDVRIVESGDLEDPGLSEMAWQSALGLLRDLALRED</sequence>
<organism evidence="3 4">
    <name type="scientific">Streptomyces silvensis</name>
    <dbReference type="NCBI Taxonomy" id="1765722"/>
    <lineage>
        <taxon>Bacteria</taxon>
        <taxon>Bacillati</taxon>
        <taxon>Actinomycetota</taxon>
        <taxon>Actinomycetes</taxon>
        <taxon>Kitasatosporales</taxon>
        <taxon>Streptomycetaceae</taxon>
        <taxon>Streptomyces</taxon>
    </lineage>
</organism>
<dbReference type="InterPro" id="IPR013538">
    <property type="entry name" value="ASHA1/2-like_C"/>
</dbReference>
<dbReference type="SUPFAM" id="SSF55961">
    <property type="entry name" value="Bet v1-like"/>
    <property type="match status" value="1"/>
</dbReference>
<evidence type="ECO:0000256" key="1">
    <source>
        <dbReference type="ARBA" id="ARBA00006817"/>
    </source>
</evidence>
<proteinExistence type="inferred from homology"/>
<gene>
    <name evidence="3" type="ORF">AT728_34310</name>
</gene>
<dbReference type="STRING" id="1765722.AT728_34310"/>
<dbReference type="OrthoDB" id="9803476at2"/>
<comment type="caution">
    <text evidence="3">The sequence shown here is derived from an EMBL/GenBank/DDBJ whole genome shotgun (WGS) entry which is preliminary data.</text>
</comment>
<accession>A0A0W7WRR9</accession>
<evidence type="ECO:0000313" key="3">
    <source>
        <dbReference type="EMBL" id="KUF13176.1"/>
    </source>
</evidence>
<dbReference type="RefSeq" id="WP_058852649.1">
    <property type="nucleotide sequence ID" value="NZ_LOCL01000082.1"/>
</dbReference>
<name>A0A0W7WRR9_9ACTN</name>
<comment type="similarity">
    <text evidence="1">Belongs to the AHA1 family.</text>
</comment>
<dbReference type="InterPro" id="IPR023393">
    <property type="entry name" value="START-like_dom_sf"/>
</dbReference>
<dbReference type="AlphaFoldDB" id="A0A0W7WRR9"/>
<dbReference type="Pfam" id="PF08327">
    <property type="entry name" value="AHSA1"/>
    <property type="match status" value="1"/>
</dbReference>
<dbReference type="Gene3D" id="3.30.530.20">
    <property type="match status" value="1"/>
</dbReference>
<dbReference type="Proteomes" id="UP000054804">
    <property type="component" value="Unassembled WGS sequence"/>
</dbReference>
<evidence type="ECO:0000259" key="2">
    <source>
        <dbReference type="Pfam" id="PF08327"/>
    </source>
</evidence>
<keyword evidence="4" id="KW-1185">Reference proteome</keyword>
<reference evidence="3 4" key="1">
    <citation type="submission" date="2015-12" db="EMBL/GenBank/DDBJ databases">
        <title>Draft genome sequence of Streptomyces silvensis ATCC 53525, a producer of novel hormone antagonists.</title>
        <authorList>
            <person name="Johnston C.W."/>
            <person name="Li Y."/>
            <person name="Magarvey N.A."/>
        </authorList>
    </citation>
    <scope>NUCLEOTIDE SEQUENCE [LARGE SCALE GENOMIC DNA]</scope>
    <source>
        <strain evidence="3 4">ATCC 53525</strain>
    </source>
</reference>
<protein>
    <recommendedName>
        <fullName evidence="2">Activator of Hsp90 ATPase homologue 1/2-like C-terminal domain-containing protein</fullName>
    </recommendedName>
</protein>